<evidence type="ECO:0000256" key="3">
    <source>
        <dbReference type="ARBA" id="ARBA00022989"/>
    </source>
</evidence>
<comment type="caution">
    <text evidence="6">The sequence shown here is derived from an EMBL/GenBank/DDBJ whole genome shotgun (WGS) entry which is preliminary data.</text>
</comment>
<feature type="transmembrane region" description="Helical" evidence="5">
    <location>
        <begin position="12"/>
        <end position="30"/>
    </location>
</feature>
<accession>A0A5J4L9I1</accession>
<keyword evidence="3 5" id="KW-1133">Transmembrane helix</keyword>
<feature type="transmembrane region" description="Helical" evidence="5">
    <location>
        <begin position="36"/>
        <end position="57"/>
    </location>
</feature>
<dbReference type="AlphaFoldDB" id="A0A5J4L9I1"/>
<evidence type="ECO:0000256" key="2">
    <source>
        <dbReference type="ARBA" id="ARBA00022692"/>
    </source>
</evidence>
<evidence type="ECO:0000256" key="5">
    <source>
        <dbReference type="SAM" id="Phobius"/>
    </source>
</evidence>
<evidence type="ECO:0000256" key="4">
    <source>
        <dbReference type="ARBA" id="ARBA00023136"/>
    </source>
</evidence>
<proteinExistence type="predicted"/>
<dbReference type="Gene3D" id="1.20.1530.20">
    <property type="match status" value="1"/>
</dbReference>
<reference evidence="6" key="1">
    <citation type="submission" date="2019-10" db="EMBL/GenBank/DDBJ databases">
        <title>Metagenomic sequencing of thiosulfate-disproportionating enrichment culture.</title>
        <authorList>
            <person name="Umezawa K."/>
            <person name="Kojima H."/>
            <person name="Fukui M."/>
        </authorList>
    </citation>
    <scope>NUCLEOTIDE SEQUENCE</scope>
    <source>
        <strain evidence="6">45J</strain>
    </source>
</reference>
<keyword evidence="4 5" id="KW-0472">Membrane</keyword>
<evidence type="ECO:0000313" key="6">
    <source>
        <dbReference type="EMBL" id="GER94719.1"/>
    </source>
</evidence>
<protein>
    <recommendedName>
        <fullName evidence="7">Cation/H+ exchanger domain-containing protein</fullName>
    </recommendedName>
</protein>
<sequence length="95" mass="10798">MARLSTKDKEKPFILIGAVILGIIIQRIIGREIPQLIYLTEIGVFFVIFAVMLPVEIKDVGKAFKKIKPTAIVLFVNFIFIPAFAWTMGWLILCF</sequence>
<organism evidence="6">
    <name type="scientific">hot springs metagenome</name>
    <dbReference type="NCBI Taxonomy" id="433727"/>
    <lineage>
        <taxon>unclassified sequences</taxon>
        <taxon>metagenomes</taxon>
        <taxon>ecological metagenomes</taxon>
    </lineage>
</organism>
<dbReference type="GO" id="GO:0016020">
    <property type="term" value="C:membrane"/>
    <property type="evidence" value="ECO:0007669"/>
    <property type="project" value="UniProtKB-SubCell"/>
</dbReference>
<comment type="subcellular location">
    <subcellularLocation>
        <location evidence="1">Membrane</location>
        <topology evidence="1">Multi-pass membrane protein</topology>
    </subcellularLocation>
</comment>
<dbReference type="InterPro" id="IPR002657">
    <property type="entry name" value="BilAc:Na_symport/Acr3"/>
</dbReference>
<feature type="transmembrane region" description="Helical" evidence="5">
    <location>
        <begin position="69"/>
        <end position="93"/>
    </location>
</feature>
<gene>
    <name evidence="6" type="ORF">A45J_2483</name>
</gene>
<dbReference type="Pfam" id="PF01758">
    <property type="entry name" value="SBF"/>
    <property type="match status" value="1"/>
</dbReference>
<evidence type="ECO:0000256" key="1">
    <source>
        <dbReference type="ARBA" id="ARBA00004141"/>
    </source>
</evidence>
<keyword evidence="2 5" id="KW-0812">Transmembrane</keyword>
<dbReference type="EMBL" id="BLAB01000001">
    <property type="protein sequence ID" value="GER94719.1"/>
    <property type="molecule type" value="Genomic_DNA"/>
</dbReference>
<dbReference type="InterPro" id="IPR038770">
    <property type="entry name" value="Na+/solute_symporter_sf"/>
</dbReference>
<evidence type="ECO:0008006" key="7">
    <source>
        <dbReference type="Google" id="ProtNLM"/>
    </source>
</evidence>
<name>A0A5J4L9I1_9ZZZZ</name>